<dbReference type="GO" id="GO:0005829">
    <property type="term" value="C:cytosol"/>
    <property type="evidence" value="ECO:0007669"/>
    <property type="project" value="TreeGrafter"/>
</dbReference>
<evidence type="ECO:0000313" key="6">
    <source>
        <dbReference type="Proteomes" id="UP001153365"/>
    </source>
</evidence>
<dbReference type="InterPro" id="IPR048364">
    <property type="entry name" value="Hikeshi-like_C"/>
</dbReference>
<evidence type="ECO:0000259" key="3">
    <source>
        <dbReference type="Pfam" id="PF21057"/>
    </source>
</evidence>
<name>A0AAV0B5W9_PHAPC</name>
<dbReference type="EMBL" id="CALTRL010003350">
    <property type="protein sequence ID" value="CAH7680967.1"/>
    <property type="molecule type" value="Genomic_DNA"/>
</dbReference>
<dbReference type="AlphaFoldDB" id="A0AAV0B5W9"/>
<evidence type="ECO:0000256" key="1">
    <source>
        <dbReference type="ARBA" id="ARBA00006623"/>
    </source>
</evidence>
<dbReference type="GO" id="GO:0061608">
    <property type="term" value="F:nuclear import signal receptor activity"/>
    <property type="evidence" value="ECO:0007669"/>
    <property type="project" value="TreeGrafter"/>
</dbReference>
<comment type="similarity">
    <text evidence="1">Belongs to the OPI10 family.</text>
</comment>
<dbReference type="InterPro" id="IPR008493">
    <property type="entry name" value="Hikeshi-like_N"/>
</dbReference>
<dbReference type="GO" id="GO:0006606">
    <property type="term" value="P:protein import into nucleus"/>
    <property type="evidence" value="ECO:0007669"/>
    <property type="project" value="TreeGrafter"/>
</dbReference>
<protein>
    <recommendedName>
        <fullName evidence="7">Hikeshi-like domain-containing protein</fullName>
    </recommendedName>
</protein>
<evidence type="ECO:0000313" key="4">
    <source>
        <dbReference type="EMBL" id="CAH7680967.1"/>
    </source>
</evidence>
<dbReference type="GO" id="GO:0005634">
    <property type="term" value="C:nucleus"/>
    <property type="evidence" value="ECO:0007669"/>
    <property type="project" value="TreeGrafter"/>
</dbReference>
<feature type="domain" description="Hikeshi-like C-terminal" evidence="3">
    <location>
        <begin position="165"/>
        <end position="214"/>
    </location>
</feature>
<accession>A0AAV0B5W9</accession>
<dbReference type="PANTHER" id="PTHR12925">
    <property type="entry name" value="HIKESHI FAMILY MEMBER"/>
    <property type="match status" value="1"/>
</dbReference>
<reference evidence="4" key="1">
    <citation type="submission" date="2022-06" db="EMBL/GenBank/DDBJ databases">
        <authorList>
            <consortium name="SYNGENTA / RWTH Aachen University"/>
        </authorList>
    </citation>
    <scope>NUCLEOTIDE SEQUENCE</scope>
</reference>
<comment type="caution">
    <text evidence="4">The sequence shown here is derived from an EMBL/GenBank/DDBJ whole genome shotgun (WGS) entry which is preliminary data.</text>
</comment>
<gene>
    <name evidence="4" type="ORF">PPACK8108_LOCUS13496</name>
    <name evidence="5" type="ORF">PPACK8108_LOCUS14508</name>
</gene>
<dbReference type="Pfam" id="PF21057">
    <property type="entry name" value="Hikeshi-like_C"/>
    <property type="match status" value="1"/>
</dbReference>
<evidence type="ECO:0000259" key="2">
    <source>
        <dbReference type="Pfam" id="PF05603"/>
    </source>
</evidence>
<evidence type="ECO:0000313" key="5">
    <source>
        <dbReference type="EMBL" id="CAH7681848.1"/>
    </source>
</evidence>
<dbReference type="Proteomes" id="UP001153365">
    <property type="component" value="Unassembled WGS sequence"/>
</dbReference>
<dbReference type="EMBL" id="CALTRL010003734">
    <property type="protein sequence ID" value="CAH7681848.1"/>
    <property type="molecule type" value="Genomic_DNA"/>
</dbReference>
<proteinExistence type="inferred from homology"/>
<dbReference type="PANTHER" id="PTHR12925:SF0">
    <property type="entry name" value="PROTEIN HIKESHI"/>
    <property type="match status" value="1"/>
</dbReference>
<keyword evidence="6" id="KW-1185">Reference proteome</keyword>
<dbReference type="InterPro" id="IPR031318">
    <property type="entry name" value="OPI10"/>
</dbReference>
<organism evidence="4 6">
    <name type="scientific">Phakopsora pachyrhizi</name>
    <name type="common">Asian soybean rust disease fungus</name>
    <dbReference type="NCBI Taxonomy" id="170000"/>
    <lineage>
        <taxon>Eukaryota</taxon>
        <taxon>Fungi</taxon>
        <taxon>Dikarya</taxon>
        <taxon>Basidiomycota</taxon>
        <taxon>Pucciniomycotina</taxon>
        <taxon>Pucciniomycetes</taxon>
        <taxon>Pucciniales</taxon>
        <taxon>Phakopsoraceae</taxon>
        <taxon>Phakopsora</taxon>
    </lineage>
</organism>
<evidence type="ECO:0008006" key="7">
    <source>
        <dbReference type="Google" id="ProtNLM"/>
    </source>
</evidence>
<feature type="domain" description="Hikeshi-like N-terminal" evidence="2">
    <location>
        <begin position="27"/>
        <end position="148"/>
    </location>
</feature>
<sequence>MFSSPQPAQIHSETAGVAINPPIFACIIPSRPVQTEATHIPPNRFVFNFENPDAINHLVVFLTGIVPLPEGYGATVHFLFPHKTDWQLLGMLSPEKPSAIFRLRGTASSASSSNWAANQTQIATPMATLGILVAPLEQIHAECCQLENSLMIRPPGSNSMRSTLPEIAKSIGLNLFRYISSFSATTFNNETWVPISVLERWWKQFETKLSTAPNPEQWLLESAQAG</sequence>
<dbReference type="Pfam" id="PF05603">
    <property type="entry name" value="Hikeshi-like_N"/>
    <property type="match status" value="1"/>
</dbReference>